<organism evidence="1 2">
    <name type="scientific">Pseudoalteromonas caenipelagi</name>
    <dbReference type="NCBI Taxonomy" id="2726988"/>
    <lineage>
        <taxon>Bacteria</taxon>
        <taxon>Pseudomonadati</taxon>
        <taxon>Pseudomonadota</taxon>
        <taxon>Gammaproteobacteria</taxon>
        <taxon>Alteromonadales</taxon>
        <taxon>Pseudoalteromonadaceae</taxon>
        <taxon>Pseudoalteromonas</taxon>
    </lineage>
</organism>
<dbReference type="EMBL" id="JABBPG010000002">
    <property type="protein sequence ID" value="NOU50046.1"/>
    <property type="molecule type" value="Genomic_DNA"/>
</dbReference>
<evidence type="ECO:0000313" key="2">
    <source>
        <dbReference type="Proteomes" id="UP000586305"/>
    </source>
</evidence>
<reference evidence="1 2" key="1">
    <citation type="submission" date="2020-04" db="EMBL/GenBank/DDBJ databases">
        <title>Pseudoalteromonas caenipelagi sp. nov., isolated from a tidal flat.</title>
        <authorList>
            <person name="Park S."/>
            <person name="Yoon J.-H."/>
        </authorList>
    </citation>
    <scope>NUCLEOTIDE SEQUENCE [LARGE SCALE GENOMIC DNA]</scope>
    <source>
        <strain evidence="1 2">JBTF-M23</strain>
    </source>
</reference>
<accession>A0A849V9W8</accession>
<protein>
    <submittedName>
        <fullName evidence="1">Uncharacterized protein</fullName>
    </submittedName>
</protein>
<name>A0A849V9W8_9GAMM</name>
<dbReference type="AlphaFoldDB" id="A0A849V9W8"/>
<dbReference type="RefSeq" id="WP_171625127.1">
    <property type="nucleotide sequence ID" value="NZ_JABBPG010000002.1"/>
</dbReference>
<dbReference type="Proteomes" id="UP000586305">
    <property type="component" value="Unassembled WGS sequence"/>
</dbReference>
<evidence type="ECO:0000313" key="1">
    <source>
        <dbReference type="EMBL" id="NOU50046.1"/>
    </source>
</evidence>
<proteinExistence type="predicted"/>
<keyword evidence="2" id="KW-1185">Reference proteome</keyword>
<sequence>MEKITTSGSQVKSNIDDLIIPFGGGNPSPYSIPPVVVFSPAGPRDDDNPHNDVPVITSVTKDHFVIKSTNWGLSYVMNWIAIGE</sequence>
<gene>
    <name evidence="1" type="ORF">HG263_05775</name>
</gene>
<comment type="caution">
    <text evidence="1">The sequence shown here is derived from an EMBL/GenBank/DDBJ whole genome shotgun (WGS) entry which is preliminary data.</text>
</comment>